<feature type="transmembrane region" description="Helical" evidence="2">
    <location>
        <begin position="283"/>
        <end position="310"/>
    </location>
</feature>
<dbReference type="RefSeq" id="WP_205257096.1">
    <property type="nucleotide sequence ID" value="NZ_BAAAPV010000001.1"/>
</dbReference>
<dbReference type="EMBL" id="JAERWL010000009">
    <property type="protein sequence ID" value="MBM9476985.1"/>
    <property type="molecule type" value="Genomic_DNA"/>
</dbReference>
<sequence length="338" mass="34763">MSAPFDPQDPRPGDRTPPPGGPAGQQGYPQQFPSYPAQYSASPQFGWNGGVFHGGTAPQPGVIPLRPLTVGEVLSGAIRVVRGNAGLLLAVAFLGAVVASLLPLLLAALAGPVSYVMDDAWIQEFATGRRTSFPASWIVYTLAGLVVGIVVQTVLSAVSTSVVTRAVIGRPSTGIIAERLRGRWVVLVGVSAVVSLSVAVGALFLVVPGVLIYLAWIVAVPVAVMERTGVGTALRRSAELTRGHRGRIFGTMMAVIGIAFAGTLAVSLVAVPIMGSAGSTSSFVFMQILTVIASGLIGAWSASVVALIYVDLRIRKENLGPSLASAAAQNPPPPAKTG</sequence>
<feature type="transmembrane region" description="Helical" evidence="2">
    <location>
        <begin position="184"/>
        <end position="204"/>
    </location>
</feature>
<keyword evidence="2" id="KW-0812">Transmembrane</keyword>
<accession>A0A939C2V6</accession>
<gene>
    <name evidence="3" type="ORF">JL107_11050</name>
</gene>
<keyword evidence="2" id="KW-0472">Membrane</keyword>
<keyword evidence="2" id="KW-1133">Transmembrane helix</keyword>
<organism evidence="3 4">
    <name type="scientific">Nakamurella flavida</name>
    <dbReference type="NCBI Taxonomy" id="363630"/>
    <lineage>
        <taxon>Bacteria</taxon>
        <taxon>Bacillati</taxon>
        <taxon>Actinomycetota</taxon>
        <taxon>Actinomycetes</taxon>
        <taxon>Nakamurellales</taxon>
        <taxon>Nakamurellaceae</taxon>
        <taxon>Nakamurella</taxon>
    </lineage>
</organism>
<feature type="region of interest" description="Disordered" evidence="1">
    <location>
        <begin position="1"/>
        <end position="33"/>
    </location>
</feature>
<protein>
    <recommendedName>
        <fullName evidence="5">Glycerophosphoryl diester phosphodiesterase membrane domain-containing protein</fullName>
    </recommendedName>
</protein>
<feature type="transmembrane region" description="Helical" evidence="2">
    <location>
        <begin position="137"/>
        <end position="163"/>
    </location>
</feature>
<keyword evidence="4" id="KW-1185">Reference proteome</keyword>
<proteinExistence type="predicted"/>
<feature type="transmembrane region" description="Helical" evidence="2">
    <location>
        <begin position="210"/>
        <end position="227"/>
    </location>
</feature>
<feature type="transmembrane region" description="Helical" evidence="2">
    <location>
        <begin position="248"/>
        <end position="271"/>
    </location>
</feature>
<comment type="caution">
    <text evidence="3">The sequence shown here is derived from an EMBL/GenBank/DDBJ whole genome shotgun (WGS) entry which is preliminary data.</text>
</comment>
<reference evidence="3" key="1">
    <citation type="submission" date="2021-01" db="EMBL/GenBank/DDBJ databases">
        <title>KCTC 19127 draft genome.</title>
        <authorList>
            <person name="An D."/>
        </authorList>
    </citation>
    <scope>NUCLEOTIDE SEQUENCE</scope>
    <source>
        <strain evidence="3">KCTC 19127</strain>
    </source>
</reference>
<name>A0A939C2V6_9ACTN</name>
<evidence type="ECO:0008006" key="5">
    <source>
        <dbReference type="Google" id="ProtNLM"/>
    </source>
</evidence>
<feature type="transmembrane region" description="Helical" evidence="2">
    <location>
        <begin position="87"/>
        <end position="117"/>
    </location>
</feature>
<evidence type="ECO:0000313" key="4">
    <source>
        <dbReference type="Proteomes" id="UP000663801"/>
    </source>
</evidence>
<evidence type="ECO:0000256" key="1">
    <source>
        <dbReference type="SAM" id="MobiDB-lite"/>
    </source>
</evidence>
<evidence type="ECO:0000313" key="3">
    <source>
        <dbReference type="EMBL" id="MBM9476985.1"/>
    </source>
</evidence>
<evidence type="ECO:0000256" key="2">
    <source>
        <dbReference type="SAM" id="Phobius"/>
    </source>
</evidence>
<dbReference type="Proteomes" id="UP000663801">
    <property type="component" value="Unassembled WGS sequence"/>
</dbReference>
<dbReference type="AlphaFoldDB" id="A0A939C2V6"/>